<sequence length="215" mass="23669">MDVDIDLLKSISQPGAERHPIAAVHKRHIDENMNSGLKKDHHAINDTNDVINENKPKDSIVSLPEHDVFRTPTKANVTLSDSPVNEPDTSAAPGEKLQSNDSYKENHGADIHDPLHLMLGTIEPELSEVMSPMSERTLKQMVDMNTKLEKPSEPESVKYTLKIGPDGKLGLLSSRSAPVLDPLKTYKSKLGVSAVSSFPSLRGDHAEFRILLELV</sequence>
<comment type="caution">
    <text evidence="2">The sequence shown here is derived from an EMBL/GenBank/DDBJ whole genome shotgun (WGS) entry which is preliminary data.</text>
</comment>
<evidence type="ECO:0000313" key="2">
    <source>
        <dbReference type="EMBL" id="CAH1774594.1"/>
    </source>
</evidence>
<dbReference type="EMBL" id="CAIIXF020000001">
    <property type="protein sequence ID" value="CAH1774594.1"/>
    <property type="molecule type" value="Genomic_DNA"/>
</dbReference>
<name>A0A8S4N1L5_OWEFU</name>
<dbReference type="Proteomes" id="UP000749559">
    <property type="component" value="Unassembled WGS sequence"/>
</dbReference>
<protein>
    <submittedName>
        <fullName evidence="2">Uncharacterized protein</fullName>
    </submittedName>
</protein>
<accession>A0A8S4N1L5</accession>
<evidence type="ECO:0000313" key="3">
    <source>
        <dbReference type="Proteomes" id="UP000749559"/>
    </source>
</evidence>
<feature type="region of interest" description="Disordered" evidence="1">
    <location>
        <begin position="71"/>
        <end position="109"/>
    </location>
</feature>
<reference evidence="2" key="1">
    <citation type="submission" date="2022-03" db="EMBL/GenBank/DDBJ databases">
        <authorList>
            <person name="Martin C."/>
        </authorList>
    </citation>
    <scope>NUCLEOTIDE SEQUENCE</scope>
</reference>
<dbReference type="AlphaFoldDB" id="A0A8S4N1L5"/>
<gene>
    <name evidence="2" type="ORF">OFUS_LOCUS2020</name>
</gene>
<keyword evidence="3" id="KW-1185">Reference proteome</keyword>
<feature type="compositionally biased region" description="Polar residues" evidence="1">
    <location>
        <begin position="73"/>
        <end position="83"/>
    </location>
</feature>
<evidence type="ECO:0000256" key="1">
    <source>
        <dbReference type="SAM" id="MobiDB-lite"/>
    </source>
</evidence>
<organism evidence="2 3">
    <name type="scientific">Owenia fusiformis</name>
    <name type="common">Polychaete worm</name>
    <dbReference type="NCBI Taxonomy" id="6347"/>
    <lineage>
        <taxon>Eukaryota</taxon>
        <taxon>Metazoa</taxon>
        <taxon>Spiralia</taxon>
        <taxon>Lophotrochozoa</taxon>
        <taxon>Annelida</taxon>
        <taxon>Polychaeta</taxon>
        <taxon>Sedentaria</taxon>
        <taxon>Canalipalpata</taxon>
        <taxon>Sabellida</taxon>
        <taxon>Oweniida</taxon>
        <taxon>Oweniidae</taxon>
        <taxon>Owenia</taxon>
    </lineage>
</organism>
<proteinExistence type="predicted"/>